<evidence type="ECO:0000256" key="10">
    <source>
        <dbReference type="RuleBase" id="RU003814"/>
    </source>
</evidence>
<dbReference type="Gene3D" id="2.40.160.200">
    <property type="entry name" value="LURP1-related"/>
    <property type="match status" value="1"/>
</dbReference>
<dbReference type="GO" id="GO:0005085">
    <property type="term" value="F:guanyl-nucleotide exchange factor activity"/>
    <property type="evidence" value="ECO:0007669"/>
    <property type="project" value="TreeGrafter"/>
</dbReference>
<protein>
    <recommendedName>
        <fullName evidence="7">Translation initiation factor eIF2B subunit alpha</fullName>
    </recommendedName>
    <alternativeName>
        <fullName evidence="8">eIF2B GDP-GTP exchange factor subunit alpha</fullName>
    </alternativeName>
</protein>
<dbReference type="InterPro" id="IPR037171">
    <property type="entry name" value="NagB/RpiA_transferase-like"/>
</dbReference>
<dbReference type="SUPFAM" id="SSF100950">
    <property type="entry name" value="NagB/RpiA/CoA transferase-like"/>
    <property type="match status" value="1"/>
</dbReference>
<evidence type="ECO:0000256" key="11">
    <source>
        <dbReference type="SAM" id="MobiDB-lite"/>
    </source>
</evidence>
<dbReference type="SUPFAM" id="SSF54518">
    <property type="entry name" value="Tubby C-terminal domain-like"/>
    <property type="match status" value="1"/>
</dbReference>
<dbReference type="InterPro" id="IPR042529">
    <property type="entry name" value="IF_2B-like_C"/>
</dbReference>
<dbReference type="InterPro" id="IPR038595">
    <property type="entry name" value="LOR_sf"/>
</dbReference>
<dbReference type="Pfam" id="PF04525">
    <property type="entry name" value="LOR"/>
    <property type="match status" value="1"/>
</dbReference>
<gene>
    <name evidence="13" type="primary">LOC108840919</name>
</gene>
<dbReference type="GeneID" id="108840919"/>
<comment type="subcellular location">
    <subcellularLocation>
        <location evidence="1">Cytoplasm</location>
        <location evidence="1">Cytosol</location>
    </subcellularLocation>
</comment>
<dbReference type="Pfam" id="PF01008">
    <property type="entry name" value="IF-2B"/>
    <property type="match status" value="1"/>
</dbReference>
<evidence type="ECO:0000256" key="5">
    <source>
        <dbReference type="ARBA" id="ARBA00022540"/>
    </source>
</evidence>
<evidence type="ECO:0000256" key="4">
    <source>
        <dbReference type="ARBA" id="ARBA00022490"/>
    </source>
</evidence>
<comment type="similarity">
    <text evidence="2">Belongs to the LOR family.</text>
</comment>
<dbReference type="InterPro" id="IPR025659">
    <property type="entry name" value="Tubby-like_C"/>
</dbReference>
<dbReference type="InterPro" id="IPR042528">
    <property type="entry name" value="elF-2B_alpha_N"/>
</dbReference>
<dbReference type="GO" id="GO:0005829">
    <property type="term" value="C:cytosol"/>
    <property type="evidence" value="ECO:0007669"/>
    <property type="project" value="UniProtKB-SubCell"/>
</dbReference>
<reference evidence="13" key="2">
    <citation type="submission" date="2025-08" db="UniProtKB">
        <authorList>
            <consortium name="RefSeq"/>
        </authorList>
    </citation>
    <scope>IDENTIFICATION</scope>
    <source>
        <tissue evidence="13">Leaf</tissue>
    </source>
</reference>
<dbReference type="Proteomes" id="UP000504610">
    <property type="component" value="Chromosome 1"/>
</dbReference>
<keyword evidence="5" id="KW-0396">Initiation factor</keyword>
<dbReference type="InterPro" id="IPR051501">
    <property type="entry name" value="eIF2B_alpha/beta/delta"/>
</dbReference>
<sequence length="569" mass="63759">MVQIHPIQALPVDSSVREVKTSPYVTTEQESFTIWMRSLVYHSKGCTVFDSKGNLIYRVDNYDSKSCGEVYLMDLYGEVLFEFQQKFELFKSCEGCNSNGTRFRLRKNFKISPRGSSSSYKVVMKSGKDDIQSCYKIVNHGSVFTIEDGSGRLLAEVKKKQSNNITGLYFGEDVLTMVVEPQVDHSFIMEYIKMWRRTASFILDNNKPPPSPPLSDSMAEVNPNPNPNPISAYYETRAKHHHGIVTSDWLEQAQAAALLRSPVVAGRRPFSVIEEFNDWRQQPDLAEAVAAIRALAAVIRASDATTMMELEIELKKASDTLKSWDTTSISLTAGCDLFMRYVTRTSALEFEDFNAAKSRVLGRAEKFGEISYKARKIIAVLSQDFIFDGCTILVHGFSRVVLEILKTAAQNKKLFRVLCTEGRPDKTGVLLAKELAKLDVPVKLLIDSAVAYIMDEVDMVIFGADGVVESGGVINMMGTYQIALVAHSMNKPVYVAAESYKFARLYPLDQKDLAPALRPIDFGVHVPPKIEIERSARDYTPPQYLTMLFTDLGVLTPSVVSDELIQLYL</sequence>
<dbReference type="InterPro" id="IPR007612">
    <property type="entry name" value="LOR"/>
</dbReference>
<reference evidence="12" key="1">
    <citation type="journal article" date="2019" name="Database">
        <title>The radish genome database (RadishGD): an integrated information resource for radish genomics.</title>
        <authorList>
            <person name="Yu H.J."/>
            <person name="Baek S."/>
            <person name="Lee Y.J."/>
            <person name="Cho A."/>
            <person name="Mun J.H."/>
        </authorList>
    </citation>
    <scope>NUCLEOTIDE SEQUENCE [LARGE SCALE GENOMIC DNA]</scope>
    <source>
        <strain evidence="12">cv. WK10039</strain>
    </source>
</reference>
<dbReference type="Gene3D" id="3.40.50.10470">
    <property type="entry name" value="Translation initiation factor eif-2b, domain 2"/>
    <property type="match status" value="1"/>
</dbReference>
<keyword evidence="4" id="KW-0963">Cytoplasm</keyword>
<comment type="subunit">
    <text evidence="9">Component of the translation initiation factor 2B (eIF2B) complex which is a heterodecamer of two sets of five different subunits: alpha, beta, gamma, delta and epsilon. Subunits alpha, beta and delta comprise a regulatory subcomplex and subunits epsilon and gamma comprise a catalytic subcomplex. Within the complex, the hexameric regulatory complex resides at the center, with the two heterodimeric catalytic subcomplexes bound on opposite sides.</text>
</comment>
<evidence type="ECO:0000256" key="3">
    <source>
        <dbReference type="ARBA" id="ARBA00007251"/>
    </source>
</evidence>
<comment type="similarity">
    <text evidence="3 10">Belongs to the eIF-2B alpha/beta/delta subunits family.</text>
</comment>
<evidence type="ECO:0000256" key="7">
    <source>
        <dbReference type="ARBA" id="ARBA00044208"/>
    </source>
</evidence>
<dbReference type="GO" id="GO:0003743">
    <property type="term" value="F:translation initiation factor activity"/>
    <property type="evidence" value="ECO:0007669"/>
    <property type="project" value="UniProtKB-KW"/>
</dbReference>
<evidence type="ECO:0000256" key="1">
    <source>
        <dbReference type="ARBA" id="ARBA00004514"/>
    </source>
</evidence>
<keyword evidence="6" id="KW-0648">Protein biosynthesis</keyword>
<evidence type="ECO:0000313" key="12">
    <source>
        <dbReference type="Proteomes" id="UP000504610"/>
    </source>
</evidence>
<dbReference type="KEGG" id="rsz:108840919"/>
<dbReference type="PANTHER" id="PTHR45860:SF1">
    <property type="entry name" value="TRANSLATION INITIATION FACTOR EIF-2B SUBUNIT ALPHA"/>
    <property type="match status" value="1"/>
</dbReference>
<dbReference type="InterPro" id="IPR000649">
    <property type="entry name" value="IF-2B-related"/>
</dbReference>
<dbReference type="AlphaFoldDB" id="A0A6J0MAY6"/>
<accession>A0A6J0MAY6</accession>
<evidence type="ECO:0000256" key="2">
    <source>
        <dbReference type="ARBA" id="ARBA00005437"/>
    </source>
</evidence>
<dbReference type="PANTHER" id="PTHR45860">
    <property type="entry name" value="TRANSLATION INITIATION FACTOR EIF-2B SUBUNIT ALPHA"/>
    <property type="match status" value="1"/>
</dbReference>
<dbReference type="FunFam" id="3.40.50.10470:FF:000007">
    <property type="entry name" value="Translation initiation factor eIF-2B subunit alpha"/>
    <property type="match status" value="1"/>
</dbReference>
<feature type="region of interest" description="Disordered" evidence="11">
    <location>
        <begin position="206"/>
        <end position="225"/>
    </location>
</feature>
<evidence type="ECO:0000256" key="6">
    <source>
        <dbReference type="ARBA" id="ARBA00022917"/>
    </source>
</evidence>
<evidence type="ECO:0000313" key="13">
    <source>
        <dbReference type="RefSeq" id="XP_018469224.1"/>
    </source>
</evidence>
<evidence type="ECO:0000256" key="8">
    <source>
        <dbReference type="ARBA" id="ARBA00044236"/>
    </source>
</evidence>
<dbReference type="GO" id="GO:0005851">
    <property type="term" value="C:eukaryotic translation initiation factor 2B complex"/>
    <property type="evidence" value="ECO:0007669"/>
    <property type="project" value="TreeGrafter"/>
</dbReference>
<proteinExistence type="inferred from homology"/>
<name>A0A6J0MAY6_RAPSA</name>
<dbReference type="RefSeq" id="XP_018469224.1">
    <property type="nucleotide sequence ID" value="XM_018613722.2"/>
</dbReference>
<evidence type="ECO:0000256" key="9">
    <source>
        <dbReference type="ARBA" id="ARBA00046432"/>
    </source>
</evidence>
<dbReference type="FunFam" id="1.20.120.1070:FF:000003">
    <property type="entry name" value="Translation initiation factor eIF-2B subunit alpha"/>
    <property type="match status" value="1"/>
</dbReference>
<dbReference type="OrthoDB" id="10249309at2759"/>
<keyword evidence="12" id="KW-1185">Reference proteome</keyword>
<organism evidence="12 13">
    <name type="scientific">Raphanus sativus</name>
    <name type="common">Radish</name>
    <name type="synonym">Raphanus raphanistrum var. sativus</name>
    <dbReference type="NCBI Taxonomy" id="3726"/>
    <lineage>
        <taxon>Eukaryota</taxon>
        <taxon>Viridiplantae</taxon>
        <taxon>Streptophyta</taxon>
        <taxon>Embryophyta</taxon>
        <taxon>Tracheophyta</taxon>
        <taxon>Spermatophyta</taxon>
        <taxon>Magnoliopsida</taxon>
        <taxon>eudicotyledons</taxon>
        <taxon>Gunneridae</taxon>
        <taxon>Pentapetalae</taxon>
        <taxon>rosids</taxon>
        <taxon>malvids</taxon>
        <taxon>Brassicales</taxon>
        <taxon>Brassicaceae</taxon>
        <taxon>Brassiceae</taxon>
        <taxon>Raphanus</taxon>
    </lineage>
</organism>
<dbReference type="Gene3D" id="1.20.120.1070">
    <property type="entry name" value="Translation initiation factor eIF-2B, N-terminal domain"/>
    <property type="match status" value="1"/>
</dbReference>